<reference evidence="1" key="1">
    <citation type="submission" date="2014-09" db="EMBL/GenBank/DDBJ databases">
        <authorList>
            <person name="Magalhaes I.L.F."/>
            <person name="Oliveira U."/>
            <person name="Santos F.R."/>
            <person name="Vidigal T.H.D.A."/>
            <person name="Brescovit A.D."/>
            <person name="Santos A.J."/>
        </authorList>
    </citation>
    <scope>NUCLEOTIDE SEQUENCE</scope>
    <source>
        <tissue evidence="1">Shoot tissue taken approximately 20 cm above the soil surface</tissue>
    </source>
</reference>
<sequence>MIKHNQTTTAIIKNEFDTAPVEMP</sequence>
<evidence type="ECO:0000313" key="1">
    <source>
        <dbReference type="EMBL" id="JAD64544.1"/>
    </source>
</evidence>
<protein>
    <submittedName>
        <fullName evidence="1">Uncharacterized protein</fullName>
    </submittedName>
</protein>
<proteinExistence type="predicted"/>
<name>A0A0A9BKS1_ARUDO</name>
<dbReference type="AlphaFoldDB" id="A0A0A9BKS1"/>
<accession>A0A0A9BKS1</accession>
<dbReference type="EMBL" id="GBRH01233351">
    <property type="protein sequence ID" value="JAD64544.1"/>
    <property type="molecule type" value="Transcribed_RNA"/>
</dbReference>
<reference evidence="1" key="2">
    <citation type="journal article" date="2015" name="Data Brief">
        <title>Shoot transcriptome of the giant reed, Arundo donax.</title>
        <authorList>
            <person name="Barrero R.A."/>
            <person name="Guerrero F.D."/>
            <person name="Moolhuijzen P."/>
            <person name="Goolsby J.A."/>
            <person name="Tidwell J."/>
            <person name="Bellgard S.E."/>
            <person name="Bellgard M.I."/>
        </authorList>
    </citation>
    <scope>NUCLEOTIDE SEQUENCE</scope>
    <source>
        <tissue evidence="1">Shoot tissue taken approximately 20 cm above the soil surface</tissue>
    </source>
</reference>
<organism evidence="1">
    <name type="scientific">Arundo donax</name>
    <name type="common">Giant reed</name>
    <name type="synonym">Donax arundinaceus</name>
    <dbReference type="NCBI Taxonomy" id="35708"/>
    <lineage>
        <taxon>Eukaryota</taxon>
        <taxon>Viridiplantae</taxon>
        <taxon>Streptophyta</taxon>
        <taxon>Embryophyta</taxon>
        <taxon>Tracheophyta</taxon>
        <taxon>Spermatophyta</taxon>
        <taxon>Magnoliopsida</taxon>
        <taxon>Liliopsida</taxon>
        <taxon>Poales</taxon>
        <taxon>Poaceae</taxon>
        <taxon>PACMAD clade</taxon>
        <taxon>Arundinoideae</taxon>
        <taxon>Arundineae</taxon>
        <taxon>Arundo</taxon>
    </lineage>
</organism>